<organism evidence="1 3">
    <name type="scientific">Cercospora beticola</name>
    <name type="common">Sugarbeet leaf spot fungus</name>
    <dbReference type="NCBI Taxonomy" id="122368"/>
    <lineage>
        <taxon>Eukaryota</taxon>
        <taxon>Fungi</taxon>
        <taxon>Dikarya</taxon>
        <taxon>Ascomycota</taxon>
        <taxon>Pezizomycotina</taxon>
        <taxon>Dothideomycetes</taxon>
        <taxon>Dothideomycetidae</taxon>
        <taxon>Mycosphaerellales</taxon>
        <taxon>Mycosphaerellaceae</taxon>
        <taxon>Cercospora</taxon>
    </lineage>
</organism>
<protein>
    <submittedName>
        <fullName evidence="1">Uncharacterized protein</fullName>
    </submittedName>
</protein>
<dbReference type="EMBL" id="LKMD01000107">
    <property type="protein sequence ID" value="PIA90507.1"/>
    <property type="molecule type" value="Genomic_DNA"/>
</dbReference>
<reference evidence="1 3" key="1">
    <citation type="submission" date="2015-10" db="EMBL/GenBank/DDBJ databases">
        <title>The cercosporin biosynthetic gene cluster was horizontally transferred to several fungal lineages and shown to be expanded in Cercospora beticola based on microsynteny with recipient genomes.</title>
        <authorList>
            <person name="De Jonge R."/>
            <person name="Ebert M.K."/>
            <person name="Suttle J.C."/>
            <person name="Jurick Ii W.M."/>
            <person name="Secor G.A."/>
            <person name="Thomma B.P."/>
            <person name="Van De Peer Y."/>
            <person name="Bolton M.D."/>
        </authorList>
    </citation>
    <scope>NUCLEOTIDE SEQUENCE [LARGE SCALE GENOMIC DNA]</scope>
    <source>
        <strain evidence="1 3">09-40</strain>
    </source>
</reference>
<evidence type="ECO:0000313" key="2">
    <source>
        <dbReference type="EMBL" id="WPB07850.1"/>
    </source>
</evidence>
<dbReference type="OrthoDB" id="3622765at2759"/>
<gene>
    <name evidence="1" type="ORF">CB0940_11023</name>
    <name evidence="2" type="ORF">RHO25_012514</name>
</gene>
<dbReference type="Proteomes" id="UP001302367">
    <property type="component" value="Chromosome 9"/>
</dbReference>
<name>A0A2G5HD82_CERBT</name>
<sequence length="156" mass="17778">MDCALCKAPRKDSRQFSSAEIVLHLEHLARNSVTAVNEKNFDMYDKAWSYLASTLVIEFAHPTYREPRRMALKEYLELLQLETDRWPQYRATILDQSTTVNDAKDEAIVFENAVVEGAPPGVATKLLIVLDFKLRLAPRLGEEPWRCVSLRSAIGI</sequence>
<evidence type="ECO:0000313" key="4">
    <source>
        <dbReference type="Proteomes" id="UP001302367"/>
    </source>
</evidence>
<evidence type="ECO:0000313" key="1">
    <source>
        <dbReference type="EMBL" id="PIA90507.1"/>
    </source>
</evidence>
<keyword evidence="4" id="KW-1185">Reference proteome</keyword>
<dbReference type="EMBL" id="CP134192">
    <property type="protein sequence ID" value="WPB07850.1"/>
    <property type="molecule type" value="Genomic_DNA"/>
</dbReference>
<dbReference type="Proteomes" id="UP000230605">
    <property type="component" value="Chromosome 9"/>
</dbReference>
<proteinExistence type="predicted"/>
<dbReference type="AlphaFoldDB" id="A0A2G5HD82"/>
<accession>A0A2G5HD82</accession>
<reference evidence="2 4" key="2">
    <citation type="submission" date="2023-09" db="EMBL/GenBank/DDBJ databases">
        <title>Complete-Gapless Cercospora beticola genome.</title>
        <authorList>
            <person name="Wyatt N.A."/>
            <person name="Spanner R.E."/>
            <person name="Bolton M.D."/>
        </authorList>
    </citation>
    <scope>NUCLEOTIDE SEQUENCE [LARGE SCALE GENOMIC DNA]</scope>
    <source>
        <strain evidence="2">Cb09-40</strain>
    </source>
</reference>
<evidence type="ECO:0000313" key="3">
    <source>
        <dbReference type="Proteomes" id="UP000230605"/>
    </source>
</evidence>